<dbReference type="PANTHER" id="PTHR43537">
    <property type="entry name" value="TRANSCRIPTIONAL REGULATOR, GNTR FAMILY"/>
    <property type="match status" value="1"/>
</dbReference>
<dbReference type="InterPro" id="IPR011711">
    <property type="entry name" value="GntR_C"/>
</dbReference>
<evidence type="ECO:0000259" key="5">
    <source>
        <dbReference type="PROSITE" id="PS50949"/>
    </source>
</evidence>
<dbReference type="InterPro" id="IPR036390">
    <property type="entry name" value="WH_DNA-bd_sf"/>
</dbReference>
<dbReference type="GO" id="GO:0003700">
    <property type="term" value="F:DNA-binding transcription factor activity"/>
    <property type="evidence" value="ECO:0007669"/>
    <property type="project" value="InterPro"/>
</dbReference>
<keyword evidence="2" id="KW-0238">DNA-binding</keyword>
<keyword evidence="3" id="KW-0804">Transcription</keyword>
<dbReference type="AlphaFoldDB" id="A0A831TGT1"/>
<feature type="region of interest" description="Disordered" evidence="4">
    <location>
        <begin position="1"/>
        <end position="23"/>
    </location>
</feature>
<dbReference type="SUPFAM" id="SSF48008">
    <property type="entry name" value="GntR ligand-binding domain-like"/>
    <property type="match status" value="1"/>
</dbReference>
<comment type="caution">
    <text evidence="6">The sequence shown here is derived from an EMBL/GenBank/DDBJ whole genome shotgun (WGS) entry which is preliminary data.</text>
</comment>
<organism evidence="6">
    <name type="scientific">Thermorudis peleae</name>
    <dbReference type="NCBI Taxonomy" id="1382356"/>
    <lineage>
        <taxon>Bacteria</taxon>
        <taxon>Pseudomonadati</taxon>
        <taxon>Thermomicrobiota</taxon>
        <taxon>Thermomicrobia</taxon>
        <taxon>Thermomicrobia incertae sedis</taxon>
        <taxon>Thermorudis</taxon>
    </lineage>
</organism>
<proteinExistence type="predicted"/>
<dbReference type="CDD" id="cd07377">
    <property type="entry name" value="WHTH_GntR"/>
    <property type="match status" value="1"/>
</dbReference>
<feature type="domain" description="HTH gntR-type" evidence="5">
    <location>
        <begin position="59"/>
        <end position="126"/>
    </location>
</feature>
<dbReference type="Gene3D" id="1.10.10.10">
    <property type="entry name" value="Winged helix-like DNA-binding domain superfamily/Winged helix DNA-binding domain"/>
    <property type="match status" value="1"/>
</dbReference>
<keyword evidence="1" id="KW-0805">Transcription regulation</keyword>
<evidence type="ECO:0000256" key="3">
    <source>
        <dbReference type="ARBA" id="ARBA00023163"/>
    </source>
</evidence>
<dbReference type="InterPro" id="IPR036388">
    <property type="entry name" value="WH-like_DNA-bd_sf"/>
</dbReference>
<dbReference type="SUPFAM" id="SSF46785">
    <property type="entry name" value="Winged helix' DNA-binding domain"/>
    <property type="match status" value="1"/>
</dbReference>
<evidence type="ECO:0000256" key="1">
    <source>
        <dbReference type="ARBA" id="ARBA00023015"/>
    </source>
</evidence>
<dbReference type="EMBL" id="DSIY01000242">
    <property type="protein sequence ID" value="HEG91804.1"/>
    <property type="molecule type" value="Genomic_DNA"/>
</dbReference>
<name>A0A831TGT1_9BACT</name>
<dbReference type="Gene3D" id="1.20.120.530">
    <property type="entry name" value="GntR ligand-binding domain-like"/>
    <property type="match status" value="1"/>
</dbReference>
<dbReference type="GO" id="GO:0003677">
    <property type="term" value="F:DNA binding"/>
    <property type="evidence" value="ECO:0007669"/>
    <property type="project" value="UniProtKB-KW"/>
</dbReference>
<dbReference type="InterPro" id="IPR000524">
    <property type="entry name" value="Tscrpt_reg_HTH_GntR"/>
</dbReference>
<reference evidence="6" key="1">
    <citation type="journal article" date="2020" name="mSystems">
        <title>Genome- and Community-Level Interaction Insights into Carbon Utilization and Element Cycling Functions of Hydrothermarchaeota in Hydrothermal Sediment.</title>
        <authorList>
            <person name="Zhou Z."/>
            <person name="Liu Y."/>
            <person name="Xu W."/>
            <person name="Pan J."/>
            <person name="Luo Z.H."/>
            <person name="Li M."/>
        </authorList>
    </citation>
    <scope>NUCLEOTIDE SEQUENCE [LARGE SCALE GENOMIC DNA]</scope>
    <source>
        <strain evidence="6">SpSt-210</strain>
    </source>
</reference>
<accession>A0A831TGT1</accession>
<protein>
    <submittedName>
        <fullName evidence="6">GntR family transcriptional regulator</fullName>
    </submittedName>
</protein>
<dbReference type="PANTHER" id="PTHR43537:SF49">
    <property type="entry name" value="TRANSCRIPTIONAL REGULATORY PROTEIN"/>
    <property type="match status" value="1"/>
</dbReference>
<dbReference type="SMART" id="SM00895">
    <property type="entry name" value="FCD"/>
    <property type="match status" value="1"/>
</dbReference>
<dbReference type="Pfam" id="PF00392">
    <property type="entry name" value="GntR"/>
    <property type="match status" value="1"/>
</dbReference>
<evidence type="ECO:0000256" key="2">
    <source>
        <dbReference type="ARBA" id="ARBA00023125"/>
    </source>
</evidence>
<dbReference type="Pfam" id="PF07729">
    <property type="entry name" value="FCD"/>
    <property type="match status" value="1"/>
</dbReference>
<sequence length="272" mass="30450">MSMHGTVYNRAQSESCPVGRDRYGRIGQSSTDARCAVSRALEERRTSLMELRERRAHHGAAAEIAYWTIRDAIRLGVIRPGERLVEVELAAALDMSRTPVREALRRLEAERLVENVPRRGLVVPTITIDDLIEIYEIRGVLEGLAARRAAQRMGPAEIDALRETVERMERALAANDLAALGEASTQFHRLVRSGSRHARLPELISLLFDSHRSVGLHEFSPAERAVAAVQEHRAIYEAIARRDEEAAERLAREHSQNALRAQIIAHHLSEGS</sequence>
<gene>
    <name evidence="6" type="ORF">ENP34_10260</name>
</gene>
<dbReference type="PROSITE" id="PS50949">
    <property type="entry name" value="HTH_GNTR"/>
    <property type="match status" value="1"/>
</dbReference>
<evidence type="ECO:0000256" key="4">
    <source>
        <dbReference type="SAM" id="MobiDB-lite"/>
    </source>
</evidence>
<dbReference type="InterPro" id="IPR008920">
    <property type="entry name" value="TF_FadR/GntR_C"/>
</dbReference>
<evidence type="ECO:0000313" key="6">
    <source>
        <dbReference type="EMBL" id="HEG91804.1"/>
    </source>
</evidence>
<dbReference type="SMART" id="SM00345">
    <property type="entry name" value="HTH_GNTR"/>
    <property type="match status" value="1"/>
</dbReference>